<feature type="coiled-coil region" evidence="1">
    <location>
        <begin position="2156"/>
        <end position="2232"/>
    </location>
</feature>
<organism evidence="4 5">
    <name type="scientific">Leptomonas seymouri</name>
    <dbReference type="NCBI Taxonomy" id="5684"/>
    <lineage>
        <taxon>Eukaryota</taxon>
        <taxon>Discoba</taxon>
        <taxon>Euglenozoa</taxon>
        <taxon>Kinetoplastea</taxon>
        <taxon>Metakinetoplastina</taxon>
        <taxon>Trypanosomatida</taxon>
        <taxon>Trypanosomatidae</taxon>
        <taxon>Leishmaniinae</taxon>
        <taxon>Leptomonas</taxon>
    </lineage>
</organism>
<evidence type="ECO:0000259" key="3">
    <source>
        <dbReference type="Pfam" id="PF23398"/>
    </source>
</evidence>
<sequence length="2295" mass="251608">MDDAVVSTSHVKVFDGAGWEVVVSGRELELKRVFVSDAAVACRVLQRNIFDVVFECGSLSVSFSVLHAASVTAEEVDARLSEFPFHNVLDLYRRRLEEKSLEDELRDAAEAQGRQLKEVSSLLEAKEAAAASLLSSARDALTILCSDARDDESVEDTLIREVAEVARREKELRRALDASLERERASVVLLKDAEDAALAQQREVETMRRRLAVLNDTAGILQVEALEAEERQSLLLKQISASPVSSIASGCLSSVLQLCSLLQCTSAELGPVLDERLKSLRRLESYAEYRSGEVIWYKDSIAVAAARRLRSALTDYEFDTSSSTMVQSGEEQHANLIHILDGAYKELQRVRAMCLHKEGLLDSLMKLVDRCGFSLQETWQQLGRITALASPPPIEVSTLLETKQMEQLLAVCHGLHAAAADCVDQHKKLLQLFQSTFSILSATSREAGAMNADCFSGSTSYQTATTDADAGVVSITLLSQAPKLALHLGKEIAELRRVAAAVPELASAAQQRDALVRVVAACCATLRRVEAGSEAVVLDVSRGGAAGAKVDESFIDGLAEQALQTVEAASATLSEVSRSVSSTFRAYLLSITQAISVLEEVVVSEQTHVPVGSRPMRLLDLADAVSFRVKHLEREQRSVEERRERDHVEHTVSQEASEKALMALSERLDASERGGKHLAEELVTLKRNAVRLLQRWDAVALVLGEFIERVHGTAAEDTKGQLTLTEELVSVMKQCGSLCESDAGALDCLKARLAEVCDAFQRRSSDLRRAEFTIESLKLQATDLSATNTVLGDHVNLLTSKLDASQALIASMEADAAAQIRSAAEERSSIAAAHREGLAVVEAERVALETKVSASELEVARLVTELSIANRSISSEQTRASQLKRAMHEQEADILACVAAVGNVSSLAEVGEMVATYRREYKKRCLECKEVRQRHAVALEWATTACFVSSEMRGLWTVVGALSKHFPGVPLCQVEREIQRLQGDFAEAERILGAPLSHASADGAATRAVLLRVISQVYDVFFPSVSDLSSQEGLKDSAVQQAALSASLSRKRAPTANSWLVCPDKLLDALMRQLEQKWALQEAEEESRRKEQMWCSTVVCICDSLQRALSCAYSVVTDHQHHNADDGDYGERTSLSSVTPQNTLQSALSALQLVAKRVGEHVMERAQLLRQLCSPLQSCLSTTEPSLEELVASVVREVDALRNASRESSQAQRRSANAVAMLTSLLHDATAALPDNVPFLEKSMLELQQQQEATRQVEEASGAELLRKCVAYAKECARLTSLEGELWRLLSGRRSDGGDTALRASSSLVSAVERVTVDLASLRENVVPALQAMLRTSAVDAVLYQEAADRSKVYLAELTHRVMVCYSPSFHEVKDLCQQTSARSDRLEQLLSQKTEQLKRLQNEYETLELAALQLAPGQEKCRQVMGMGASGASDTSLAAPTGALGVVEQEASVLLQVLTAYGTLATQSAQQLTAHESLKAVHEEAIARKLDELPAARKQLAEWEERFVGFASFVKEICRTLKLPQADLASEGELTELVDAVRASLPQITGAVAQLVRQSAEQQNAVRLFEESDAPAAKLMEEMQQGSATVELRLKKLQRLAETREHEEGNERTTMKTDLRFAEEAHRRLAAALLSLEMPQLAGVSLPTVSAVDSATASPARVDRAAWEAVAEAVEWLVEDAAHRVSSKAKAAVDQNTMHSRSTELSGELREKMQEVKLLDVLNRTLASIGVAPARSLEAAVILAEAHMGTHASQTRRLANLLKEREQMQRERSTLVQAVQSAEALHQAAAAGEKKLKQCITELRQRCRNAYAAAQARAETVLPVGQLPSVVQESTVELDVEGMLELVRQLVLRVQEDSEEMARLAGAREKRDETRRDSGVAEKSLAALVAVLYEELLPQLVSDHLHFGEQRLRYHIDPAALSSSSSLPPHERSSGQVSEAMVDDAVLATHEASRRLQGLREDMQGLATFLQDHFGECSTSSDQSDLRSIMKDNVTGAEVAQVSVPHSSLADTVHVASSLIHGVVEAKCTSVVSFLQTIETDLLGRPFAFAKLSFATLRPAPFVEWLQQIMQSLRAMQACSERHHRQIRRLPVFMDALVEVVRSHGGRVDLTAFRYPEAHAISSDGMPFTSHPISADDDFAELREEWQEREQEAVLDGVQALLEAHNTEIQRLTADLHAATSQYRQLSLEQTEAEHIMLELRQRVHHKVLEDEKLEANLRELDRHLDMQARELSLKYQAEQEAIGMRFSALRATIYTAVHPSLASAPATSPDLNLSPTHCTPRSLPRGCSAYGTE</sequence>
<dbReference type="VEuPathDB" id="TriTrypDB:Lsey_0213_0010"/>
<dbReference type="InterPro" id="IPR056614">
    <property type="entry name" value="FAZ1_cons"/>
</dbReference>
<protein>
    <recommendedName>
        <fullName evidence="3">Flagellar attachment zone protein 1 conserved domain-containing protein</fullName>
    </recommendedName>
</protein>
<dbReference type="OMA" id="VHAYHAL"/>
<evidence type="ECO:0000256" key="2">
    <source>
        <dbReference type="SAM" id="MobiDB-lite"/>
    </source>
</evidence>
<proteinExistence type="predicted"/>
<accession>A0A0N1IIS7</accession>
<comment type="caution">
    <text evidence="4">The sequence shown here is derived from an EMBL/GenBank/DDBJ whole genome shotgun (WGS) entry which is preliminary data.</text>
</comment>
<evidence type="ECO:0000313" key="5">
    <source>
        <dbReference type="Proteomes" id="UP000038009"/>
    </source>
</evidence>
<dbReference type="PANTHER" id="PTHR23159">
    <property type="entry name" value="CENTROSOMAL PROTEIN 2"/>
    <property type="match status" value="1"/>
</dbReference>
<keyword evidence="5" id="KW-1185">Reference proteome</keyword>
<dbReference type="Pfam" id="PF23398">
    <property type="entry name" value="FAZ1_cons"/>
    <property type="match status" value="1"/>
</dbReference>
<dbReference type="Proteomes" id="UP000038009">
    <property type="component" value="Unassembled WGS sequence"/>
</dbReference>
<dbReference type="OrthoDB" id="268061at2759"/>
<evidence type="ECO:0000256" key="1">
    <source>
        <dbReference type="SAM" id="Coils"/>
    </source>
</evidence>
<reference evidence="4 5" key="1">
    <citation type="journal article" date="2015" name="PLoS Pathog.">
        <title>Leptomonas seymouri: Adaptations to the Dixenous Life Cycle Analyzed by Genome Sequencing, Transcriptome Profiling and Co-infection with Leishmania donovani.</title>
        <authorList>
            <person name="Kraeva N."/>
            <person name="Butenko A."/>
            <person name="Hlavacova J."/>
            <person name="Kostygov A."/>
            <person name="Myskova J."/>
            <person name="Grybchuk D."/>
            <person name="Lestinova T."/>
            <person name="Votypka J."/>
            <person name="Volf P."/>
            <person name="Opperdoes F."/>
            <person name="Flegontov P."/>
            <person name="Lukes J."/>
            <person name="Yurchenko V."/>
        </authorList>
    </citation>
    <scope>NUCLEOTIDE SEQUENCE [LARGE SCALE GENOMIC DNA]</scope>
    <source>
        <strain evidence="4 5">ATCC 30220</strain>
    </source>
</reference>
<gene>
    <name evidence="4" type="ORF">ABL78_5908</name>
</gene>
<feature type="coiled-coil region" evidence="1">
    <location>
        <begin position="1752"/>
        <end position="1786"/>
    </location>
</feature>
<feature type="domain" description="Flagellar attachment zone protein 1 conserved" evidence="3">
    <location>
        <begin position="6"/>
        <end position="95"/>
    </location>
</feature>
<dbReference type="EMBL" id="LJSK01000213">
    <property type="protein sequence ID" value="KPI85024.1"/>
    <property type="molecule type" value="Genomic_DNA"/>
</dbReference>
<dbReference type="PANTHER" id="PTHR23159:SF31">
    <property type="entry name" value="CENTROSOME-ASSOCIATED PROTEIN CEP250 ISOFORM X1"/>
    <property type="match status" value="1"/>
</dbReference>
<evidence type="ECO:0000313" key="4">
    <source>
        <dbReference type="EMBL" id="KPI85024.1"/>
    </source>
</evidence>
<feature type="region of interest" description="Disordered" evidence="2">
    <location>
        <begin position="2266"/>
        <end position="2295"/>
    </location>
</feature>
<feature type="coiled-coil region" evidence="1">
    <location>
        <begin position="1377"/>
        <end position="1411"/>
    </location>
</feature>
<name>A0A0N1IIS7_LEPSE</name>
<feature type="compositionally biased region" description="Polar residues" evidence="2">
    <location>
        <begin position="2267"/>
        <end position="2281"/>
    </location>
</feature>
<keyword evidence="1" id="KW-0175">Coiled coil</keyword>